<dbReference type="InterPro" id="IPR025339">
    <property type="entry name" value="DUF4245"/>
</dbReference>
<dbReference type="KEGG" id="aji:C0Z10_09500"/>
<dbReference type="Proteomes" id="UP000285875">
    <property type="component" value="Chromosome"/>
</dbReference>
<dbReference type="Pfam" id="PF14030">
    <property type="entry name" value="DUF4245"/>
    <property type="match status" value="1"/>
</dbReference>
<reference evidence="2" key="1">
    <citation type="submission" date="2017-12" db="EMBL/GenBank/DDBJ databases">
        <title>Whole genome sequencing of Acidipropionibacterium jensenii strains JS279 and JS280.</title>
        <authorList>
            <person name="Deptula P."/>
            <person name="Laine P."/>
            <person name="Smolander O.-P."/>
            <person name="Paulin L."/>
            <person name="Auvinen P."/>
            <person name="Varmanen P."/>
        </authorList>
    </citation>
    <scope>NUCLEOTIDE SEQUENCE [LARGE SCALE GENOMIC DNA]</scope>
    <source>
        <strain evidence="2">JS280</strain>
    </source>
</reference>
<evidence type="ECO:0000313" key="2">
    <source>
        <dbReference type="Proteomes" id="UP000285875"/>
    </source>
</evidence>
<sequence length="188" mass="20272">MVAVASHGNSKATGRDMVISLAVLLVPVLLIVWFFTRTPDAPQVDPVDWQPILAQARQKAGYPVLAPSTPPAGWKPVKARFVERGGQWVGDTVASGNRWELGFLSTDQIYIGVNQSDEPSTSAFLDSVTRSGRPDGMVVVEGHPWEKRISDDGRTRSLVRPEGRSTAAVVGDADYPVLQGYASLLTSS</sequence>
<accession>A0A3T0S0T0</accession>
<organism evidence="1 2">
    <name type="scientific">Acidipropionibacterium jensenii</name>
    <dbReference type="NCBI Taxonomy" id="1749"/>
    <lineage>
        <taxon>Bacteria</taxon>
        <taxon>Bacillati</taxon>
        <taxon>Actinomycetota</taxon>
        <taxon>Actinomycetes</taxon>
        <taxon>Propionibacteriales</taxon>
        <taxon>Propionibacteriaceae</taxon>
        <taxon>Acidipropionibacterium</taxon>
    </lineage>
</organism>
<gene>
    <name evidence="1" type="ORF">C0Z10_09500</name>
</gene>
<dbReference type="AlphaFoldDB" id="A0A3T0S0T0"/>
<evidence type="ECO:0000313" key="1">
    <source>
        <dbReference type="EMBL" id="AZZ39949.1"/>
    </source>
</evidence>
<dbReference type="EMBL" id="CP025570">
    <property type="protein sequence ID" value="AZZ39949.1"/>
    <property type="molecule type" value="Genomic_DNA"/>
</dbReference>
<proteinExistence type="predicted"/>
<name>A0A3T0S0T0_9ACTN</name>
<protein>
    <submittedName>
        <fullName evidence="1">DUF4245 domain-containing protein</fullName>
    </submittedName>
</protein>